<evidence type="ECO:0000313" key="1">
    <source>
        <dbReference type="EMBL" id="KAJ9060403.1"/>
    </source>
</evidence>
<keyword evidence="2" id="KW-1185">Reference proteome</keyword>
<protein>
    <submittedName>
        <fullName evidence="1">Uncharacterized protein</fullName>
    </submittedName>
</protein>
<proteinExistence type="predicted"/>
<comment type="caution">
    <text evidence="1">The sequence shown here is derived from an EMBL/GenBank/DDBJ whole genome shotgun (WGS) entry which is preliminary data.</text>
</comment>
<dbReference type="Proteomes" id="UP001165960">
    <property type="component" value="Unassembled WGS sequence"/>
</dbReference>
<dbReference type="EMBL" id="QTSX02005193">
    <property type="protein sequence ID" value="KAJ9060403.1"/>
    <property type="molecule type" value="Genomic_DNA"/>
</dbReference>
<gene>
    <name evidence="1" type="ORF">DSO57_1031232</name>
</gene>
<accession>A0ACC2SDM8</accession>
<evidence type="ECO:0000313" key="2">
    <source>
        <dbReference type="Proteomes" id="UP001165960"/>
    </source>
</evidence>
<name>A0ACC2SDM8_9FUNG</name>
<reference evidence="1" key="1">
    <citation type="submission" date="2022-04" db="EMBL/GenBank/DDBJ databases">
        <title>Genome of the entomopathogenic fungus Entomophthora muscae.</title>
        <authorList>
            <person name="Elya C."/>
            <person name="Lovett B.R."/>
            <person name="Lee E."/>
            <person name="Macias A.M."/>
            <person name="Hajek A.E."/>
            <person name="De Bivort B.L."/>
            <person name="Kasson M.T."/>
            <person name="De Fine Licht H.H."/>
            <person name="Stajich J.E."/>
        </authorList>
    </citation>
    <scope>NUCLEOTIDE SEQUENCE</scope>
    <source>
        <strain evidence="1">Berkeley</strain>
    </source>
</reference>
<organism evidence="1 2">
    <name type="scientific">Entomophthora muscae</name>
    <dbReference type="NCBI Taxonomy" id="34485"/>
    <lineage>
        <taxon>Eukaryota</taxon>
        <taxon>Fungi</taxon>
        <taxon>Fungi incertae sedis</taxon>
        <taxon>Zoopagomycota</taxon>
        <taxon>Entomophthoromycotina</taxon>
        <taxon>Entomophthoromycetes</taxon>
        <taxon>Entomophthorales</taxon>
        <taxon>Entomophthoraceae</taxon>
        <taxon>Entomophthora</taxon>
    </lineage>
</organism>
<sequence length="208" mass="23117">MAGKALPYLVKLGPIIWWAMPVPALTPPSPAGAPQYSWPPTPKVPVNPTNESAGQAKDPEITWATAAGEAKKLPVECRSPKDDQPCNPKGKFESSQLKPTNEISPAMDATKDCKTLVDSITRPKRNCKSFSMTDGYTYTLGRQEVAHCHSCNKLYFICSLHPAVLYLTPNNPKKPQTNCPNYIVHQELPLAWYILQNTHPTWHIWNSP</sequence>